<reference evidence="2 3" key="1">
    <citation type="submission" date="2019-07" db="EMBL/GenBank/DDBJ databases">
        <authorList>
            <person name="Hibberd C M."/>
            <person name="Gehrig L. J."/>
            <person name="Chang H.-W."/>
            <person name="Venkatesh S."/>
        </authorList>
    </citation>
    <scope>NUCLEOTIDE SEQUENCE [LARGE SCALE GENOMIC DNA]</scope>
    <source>
        <strain evidence="2">Streptococcus_salivarius_SS_Bg39</strain>
    </source>
</reference>
<protein>
    <submittedName>
        <fullName evidence="2">Uncharacterized protein</fullName>
    </submittedName>
</protein>
<evidence type="ECO:0000256" key="1">
    <source>
        <dbReference type="SAM" id="Phobius"/>
    </source>
</evidence>
<dbReference type="EMBL" id="CABHNJ010000020">
    <property type="protein sequence ID" value="VUW98292.1"/>
    <property type="molecule type" value="Genomic_DNA"/>
</dbReference>
<feature type="transmembrane region" description="Helical" evidence="1">
    <location>
        <begin position="29"/>
        <end position="47"/>
    </location>
</feature>
<dbReference type="AlphaFoldDB" id="A0A564STI4"/>
<evidence type="ECO:0000313" key="2">
    <source>
        <dbReference type="EMBL" id="VUW98292.1"/>
    </source>
</evidence>
<keyword evidence="1" id="KW-0812">Transmembrane</keyword>
<organism evidence="2 3">
    <name type="scientific">Streptococcus vestibularis</name>
    <dbReference type="NCBI Taxonomy" id="1343"/>
    <lineage>
        <taxon>Bacteria</taxon>
        <taxon>Bacillati</taxon>
        <taxon>Bacillota</taxon>
        <taxon>Bacilli</taxon>
        <taxon>Lactobacillales</taxon>
        <taxon>Streptococcaceae</taxon>
        <taxon>Streptococcus</taxon>
    </lineage>
</organism>
<name>A0A564STI4_STRVE</name>
<accession>A0A564STI4</accession>
<dbReference type="Proteomes" id="UP000380217">
    <property type="component" value="Unassembled WGS sequence"/>
</dbReference>
<proteinExistence type="predicted"/>
<evidence type="ECO:0000313" key="3">
    <source>
        <dbReference type="Proteomes" id="UP000380217"/>
    </source>
</evidence>
<keyword evidence="1" id="KW-0472">Membrane</keyword>
<sequence length="62" mass="6794">MLLFGIVISSIGLLSLVQSIEMDNNIMSSVAFLTLGLILICDGLVIIKKIRKNCLEELEDEA</sequence>
<keyword evidence="1" id="KW-1133">Transmembrane helix</keyword>
<gene>
    <name evidence="2" type="ORF">SSSS39_01034</name>
</gene>